<dbReference type="Proteomes" id="UP000254571">
    <property type="component" value="Unassembled WGS sequence"/>
</dbReference>
<comment type="caution">
    <text evidence="1">The sequence shown here is derived from an EMBL/GenBank/DDBJ whole genome shotgun (WGS) entry which is preliminary data.</text>
</comment>
<name>A0A7H4P637_9ENTR</name>
<gene>
    <name evidence="1" type="ORF">NCTC9149_04339</name>
</gene>
<organism evidence="1 2">
    <name type="scientific">Klebsiella grimontii</name>
    <dbReference type="NCBI Taxonomy" id="2058152"/>
    <lineage>
        <taxon>Bacteria</taxon>
        <taxon>Pseudomonadati</taxon>
        <taxon>Pseudomonadota</taxon>
        <taxon>Gammaproteobacteria</taxon>
        <taxon>Enterobacterales</taxon>
        <taxon>Enterobacteriaceae</taxon>
        <taxon>Klebsiella/Raoultella group</taxon>
        <taxon>Klebsiella</taxon>
    </lineage>
</organism>
<dbReference type="EMBL" id="UGMX01000002">
    <property type="protein sequence ID" value="STW07902.1"/>
    <property type="molecule type" value="Genomic_DNA"/>
</dbReference>
<reference evidence="1 2" key="1">
    <citation type="submission" date="2018-06" db="EMBL/GenBank/DDBJ databases">
        <authorList>
            <consortium name="Pathogen Informatics"/>
            <person name="Doyle S."/>
        </authorList>
    </citation>
    <scope>NUCLEOTIDE SEQUENCE [LARGE SCALE GENOMIC DNA]</scope>
    <source>
        <strain evidence="1 2">NCTC9149</strain>
    </source>
</reference>
<evidence type="ECO:0000313" key="1">
    <source>
        <dbReference type="EMBL" id="STW07902.1"/>
    </source>
</evidence>
<accession>A0A7H4P637</accession>
<dbReference type="AlphaFoldDB" id="A0A7H4P637"/>
<protein>
    <submittedName>
        <fullName evidence="1">Uncharacterized protein</fullName>
    </submittedName>
</protein>
<proteinExistence type="predicted"/>
<sequence length="101" mass="11551">MKPFSGIENNMNGALVIPKLICIKFYCIFFEREIAKSIKKARDVGTSRAGRRSAEGFKGLYSLQMRGDVFKFVGLLFIPDYLIVMVQQLRRTLAIQRFVLA</sequence>
<evidence type="ECO:0000313" key="2">
    <source>
        <dbReference type="Proteomes" id="UP000254571"/>
    </source>
</evidence>